<sequence length="135" mass="14083">MASSSYLLSKITPRAAPSSMQSAAPAPARPPQPPPATVTVRAWPTAVSARSVEPAVTRRKVLVAPDDGEDGKVDERADTFIRKFKERTQSDIARMEAKAAAAVAAARPPPPPPAALGAANLAGTAYGYYGTGYYC</sequence>
<accession>A0A0E0E1L5</accession>
<evidence type="ECO:0000313" key="3">
    <source>
        <dbReference type="Proteomes" id="UP000008021"/>
    </source>
</evidence>
<evidence type="ECO:0000313" key="2">
    <source>
        <dbReference type="EnsemblPlants" id="OMERI06G15390.1"/>
    </source>
</evidence>
<evidence type="ECO:0000256" key="1">
    <source>
        <dbReference type="SAM" id="MobiDB-lite"/>
    </source>
</evidence>
<name>A0A0E0E1L5_9ORYZ</name>
<feature type="compositionally biased region" description="Pro residues" evidence="1">
    <location>
        <begin position="27"/>
        <end position="36"/>
    </location>
</feature>
<protein>
    <submittedName>
        <fullName evidence="2">Uncharacterized protein</fullName>
    </submittedName>
</protein>
<feature type="compositionally biased region" description="Low complexity" evidence="1">
    <location>
        <begin position="13"/>
        <end position="26"/>
    </location>
</feature>
<organism evidence="2">
    <name type="scientific">Oryza meridionalis</name>
    <dbReference type="NCBI Taxonomy" id="40149"/>
    <lineage>
        <taxon>Eukaryota</taxon>
        <taxon>Viridiplantae</taxon>
        <taxon>Streptophyta</taxon>
        <taxon>Embryophyta</taxon>
        <taxon>Tracheophyta</taxon>
        <taxon>Spermatophyta</taxon>
        <taxon>Magnoliopsida</taxon>
        <taxon>Liliopsida</taxon>
        <taxon>Poales</taxon>
        <taxon>Poaceae</taxon>
        <taxon>BOP clade</taxon>
        <taxon>Oryzoideae</taxon>
        <taxon>Oryzeae</taxon>
        <taxon>Oryzinae</taxon>
        <taxon>Oryza</taxon>
    </lineage>
</organism>
<reference evidence="2" key="2">
    <citation type="submission" date="2018-05" db="EMBL/GenBank/DDBJ databases">
        <title>OmerRS3 (Oryza meridionalis Reference Sequence Version 3).</title>
        <authorList>
            <person name="Zhang J."/>
            <person name="Kudrna D."/>
            <person name="Lee S."/>
            <person name="Talag J."/>
            <person name="Welchert J."/>
            <person name="Wing R.A."/>
        </authorList>
    </citation>
    <scope>NUCLEOTIDE SEQUENCE [LARGE SCALE GENOMIC DNA]</scope>
    <source>
        <strain evidence="2">cv. OR44</strain>
    </source>
</reference>
<dbReference type="EnsemblPlants" id="OMERI06G15390.1">
    <property type="protein sequence ID" value="OMERI06G15390.1"/>
    <property type="gene ID" value="OMERI06G15390"/>
</dbReference>
<dbReference type="eggNOG" id="ENOG502R6ZH">
    <property type="taxonomic scope" value="Eukaryota"/>
</dbReference>
<dbReference type="HOGENOM" id="CLU_1689264_0_0_1"/>
<keyword evidence="3" id="KW-1185">Reference proteome</keyword>
<feature type="region of interest" description="Disordered" evidence="1">
    <location>
        <begin position="1"/>
        <end position="38"/>
    </location>
</feature>
<proteinExistence type="predicted"/>
<reference evidence="2" key="1">
    <citation type="submission" date="2015-04" db="UniProtKB">
        <authorList>
            <consortium name="EnsemblPlants"/>
        </authorList>
    </citation>
    <scope>IDENTIFICATION</scope>
</reference>
<dbReference type="Gramene" id="OMERI06G15390.1">
    <property type="protein sequence ID" value="OMERI06G15390.1"/>
    <property type="gene ID" value="OMERI06G15390"/>
</dbReference>
<dbReference type="AlphaFoldDB" id="A0A0E0E1L5"/>
<dbReference type="Proteomes" id="UP000008021">
    <property type="component" value="Chromosome 6"/>
</dbReference>